<dbReference type="GO" id="GO:0008168">
    <property type="term" value="F:methyltransferase activity"/>
    <property type="evidence" value="ECO:0007669"/>
    <property type="project" value="UniProtKB-KW"/>
</dbReference>
<organism evidence="2 3">
    <name type="scientific">Nocardioides aestuarii</name>
    <dbReference type="NCBI Taxonomy" id="252231"/>
    <lineage>
        <taxon>Bacteria</taxon>
        <taxon>Bacillati</taxon>
        <taxon>Actinomycetota</taxon>
        <taxon>Actinomycetes</taxon>
        <taxon>Propionibacteriales</taxon>
        <taxon>Nocardioidaceae</taxon>
        <taxon>Nocardioides</taxon>
    </lineage>
</organism>
<comment type="caution">
    <text evidence="2">The sequence shown here is derived from an EMBL/GenBank/DDBJ whole genome shotgun (WGS) entry which is preliminary data.</text>
</comment>
<keyword evidence="2" id="KW-0808">Transferase</keyword>
<evidence type="ECO:0000313" key="2">
    <source>
        <dbReference type="EMBL" id="MFD1948444.1"/>
    </source>
</evidence>
<dbReference type="EMBL" id="JBHUGD010000003">
    <property type="protein sequence ID" value="MFD1948444.1"/>
    <property type="molecule type" value="Genomic_DNA"/>
</dbReference>
<protein>
    <submittedName>
        <fullName evidence="2">Class I SAM-dependent DNA methyltransferase</fullName>
    </submittedName>
</protein>
<reference evidence="3" key="1">
    <citation type="journal article" date="2019" name="Int. J. Syst. Evol. Microbiol.">
        <title>The Global Catalogue of Microorganisms (GCM) 10K type strain sequencing project: providing services to taxonomists for standard genome sequencing and annotation.</title>
        <authorList>
            <consortium name="The Broad Institute Genomics Platform"/>
            <consortium name="The Broad Institute Genome Sequencing Center for Infectious Disease"/>
            <person name="Wu L."/>
            <person name="Ma J."/>
        </authorList>
    </citation>
    <scope>NUCLEOTIDE SEQUENCE [LARGE SCALE GENOMIC DNA]</scope>
    <source>
        <strain evidence="3">CGMCC 1.12477</strain>
    </source>
</reference>
<dbReference type="RefSeq" id="WP_343920503.1">
    <property type="nucleotide sequence ID" value="NZ_BAAAJT010000002.1"/>
</dbReference>
<evidence type="ECO:0000313" key="3">
    <source>
        <dbReference type="Proteomes" id="UP001597351"/>
    </source>
</evidence>
<dbReference type="Gene3D" id="3.40.50.150">
    <property type="entry name" value="Vaccinia Virus protein VP39"/>
    <property type="match status" value="1"/>
</dbReference>
<sequence length="214" mass="22756">MGAEETSRDDWLYAGTTDPDEVAGRYDAWAGSYDDDLAAWSYRAPAVVADVVVTRVPSAEAVLDVGCGTGLVGTALRERGCAARIIGLDISPASLEVAGRTGAYDRLDRADLQQPLPVEDDGVDALVCVGVMTYLPDVEAVWREFARVVRRGGVVAVTQREDLWEPRGCQAVVDRLVAEGVLAQAEVDGPAPYLPQAEGELAGVGCYYLVARIG</sequence>
<dbReference type="SUPFAM" id="SSF53335">
    <property type="entry name" value="S-adenosyl-L-methionine-dependent methyltransferases"/>
    <property type="match status" value="1"/>
</dbReference>
<keyword evidence="2" id="KW-0489">Methyltransferase</keyword>
<keyword evidence="3" id="KW-1185">Reference proteome</keyword>
<gene>
    <name evidence="2" type="ORF">ACFSDE_16695</name>
</gene>
<evidence type="ECO:0000259" key="1">
    <source>
        <dbReference type="Pfam" id="PF08241"/>
    </source>
</evidence>
<dbReference type="InterPro" id="IPR029063">
    <property type="entry name" value="SAM-dependent_MTases_sf"/>
</dbReference>
<dbReference type="Proteomes" id="UP001597351">
    <property type="component" value="Unassembled WGS sequence"/>
</dbReference>
<dbReference type="CDD" id="cd02440">
    <property type="entry name" value="AdoMet_MTases"/>
    <property type="match status" value="1"/>
</dbReference>
<name>A0ABW4TRS4_9ACTN</name>
<dbReference type="PANTHER" id="PTHR42912">
    <property type="entry name" value="METHYLTRANSFERASE"/>
    <property type="match status" value="1"/>
</dbReference>
<feature type="domain" description="Methyltransferase type 11" evidence="1">
    <location>
        <begin position="63"/>
        <end position="156"/>
    </location>
</feature>
<accession>A0ABW4TRS4</accession>
<dbReference type="GO" id="GO:0032259">
    <property type="term" value="P:methylation"/>
    <property type="evidence" value="ECO:0007669"/>
    <property type="project" value="UniProtKB-KW"/>
</dbReference>
<dbReference type="Pfam" id="PF08241">
    <property type="entry name" value="Methyltransf_11"/>
    <property type="match status" value="1"/>
</dbReference>
<dbReference type="InterPro" id="IPR050508">
    <property type="entry name" value="Methyltransf_Superfamily"/>
</dbReference>
<dbReference type="InterPro" id="IPR013216">
    <property type="entry name" value="Methyltransf_11"/>
</dbReference>
<proteinExistence type="predicted"/>